<dbReference type="PROSITE" id="PS50110">
    <property type="entry name" value="RESPONSE_REGULATORY"/>
    <property type="match status" value="1"/>
</dbReference>
<dbReference type="SUPFAM" id="SSF52172">
    <property type="entry name" value="CheY-like"/>
    <property type="match status" value="1"/>
</dbReference>
<dbReference type="PROSITE" id="PS00041">
    <property type="entry name" value="HTH_ARAC_FAMILY_1"/>
    <property type="match status" value="1"/>
</dbReference>
<dbReference type="InterPro" id="IPR011006">
    <property type="entry name" value="CheY-like_superfamily"/>
</dbReference>
<organism evidence="8 9">
    <name type="scientific">Paenibacillus filicis</name>
    <dbReference type="NCBI Taxonomy" id="669464"/>
    <lineage>
        <taxon>Bacteria</taxon>
        <taxon>Bacillati</taxon>
        <taxon>Bacillota</taxon>
        <taxon>Bacilli</taxon>
        <taxon>Bacillales</taxon>
        <taxon>Paenibacillaceae</taxon>
        <taxon>Paenibacillus</taxon>
    </lineage>
</organism>
<keyword evidence="9" id="KW-1185">Reference proteome</keyword>
<dbReference type="CDD" id="cd17536">
    <property type="entry name" value="REC_YesN-like"/>
    <property type="match status" value="1"/>
</dbReference>
<evidence type="ECO:0000313" key="9">
    <source>
        <dbReference type="Proteomes" id="UP001469365"/>
    </source>
</evidence>
<dbReference type="Pfam" id="PF00072">
    <property type="entry name" value="Response_reg"/>
    <property type="match status" value="1"/>
</dbReference>
<dbReference type="InterPro" id="IPR018062">
    <property type="entry name" value="HTH_AraC-typ_CS"/>
</dbReference>
<dbReference type="SMART" id="SM00342">
    <property type="entry name" value="HTH_ARAC"/>
    <property type="match status" value="1"/>
</dbReference>
<feature type="modified residue" description="4-aspartylphosphate" evidence="4">
    <location>
        <position position="59"/>
    </location>
</feature>
<evidence type="ECO:0000259" key="7">
    <source>
        <dbReference type="PROSITE" id="PS50110"/>
    </source>
</evidence>
<dbReference type="Proteomes" id="UP001469365">
    <property type="component" value="Unassembled WGS sequence"/>
</dbReference>
<name>A0ABU9DQG0_9BACL</name>
<sequence>MKTSGCRAVIIDDEAWIRDGLSKHIGWERLGIELVQIFEDGMDAIAYIREHPVDILLSDIRMPNMTGLELVAAIRELAKEHRSLSRVRVIFLSGFGDFKYVQEALRLGAVDYLLKPTDVEEIEASLAKAKALRDSRDQPGPADDEDRMDPAEEPASYLIKKALGVIGSRFTENLQLSGIADELSVTPNYLSRLFRQETGKSFSDYLSDLRVERAAELLKSSTLKIYQIGDAVGYPNPRYFSEWFQKQTGMSPGDYRKRHAI</sequence>
<gene>
    <name evidence="8" type="ORF">WMW72_19035</name>
</gene>
<feature type="region of interest" description="Disordered" evidence="5">
    <location>
        <begin position="130"/>
        <end position="150"/>
    </location>
</feature>
<evidence type="ECO:0000313" key="8">
    <source>
        <dbReference type="EMBL" id="MEK8130003.1"/>
    </source>
</evidence>
<dbReference type="PROSITE" id="PS01124">
    <property type="entry name" value="HTH_ARAC_FAMILY_2"/>
    <property type="match status" value="1"/>
</dbReference>
<dbReference type="PANTHER" id="PTHR43280">
    <property type="entry name" value="ARAC-FAMILY TRANSCRIPTIONAL REGULATOR"/>
    <property type="match status" value="1"/>
</dbReference>
<evidence type="ECO:0000256" key="3">
    <source>
        <dbReference type="ARBA" id="ARBA00023163"/>
    </source>
</evidence>
<keyword evidence="4" id="KW-0597">Phosphoprotein</keyword>
<evidence type="ECO:0000256" key="4">
    <source>
        <dbReference type="PROSITE-ProRule" id="PRU00169"/>
    </source>
</evidence>
<dbReference type="InterPro" id="IPR009057">
    <property type="entry name" value="Homeodomain-like_sf"/>
</dbReference>
<evidence type="ECO:0000256" key="5">
    <source>
        <dbReference type="SAM" id="MobiDB-lite"/>
    </source>
</evidence>
<dbReference type="PANTHER" id="PTHR43280:SF2">
    <property type="entry name" value="HTH-TYPE TRANSCRIPTIONAL REGULATOR EXSA"/>
    <property type="match status" value="1"/>
</dbReference>
<proteinExistence type="predicted"/>
<reference evidence="8 9" key="1">
    <citation type="submission" date="2024-04" db="EMBL/GenBank/DDBJ databases">
        <title>draft genome sequnece of Paenibacillus filicis.</title>
        <authorList>
            <person name="Kim D.-U."/>
        </authorList>
    </citation>
    <scope>NUCLEOTIDE SEQUENCE [LARGE SCALE GENOMIC DNA]</scope>
    <source>
        <strain evidence="8 9">KACC14197</strain>
    </source>
</reference>
<dbReference type="SUPFAM" id="SSF46689">
    <property type="entry name" value="Homeodomain-like"/>
    <property type="match status" value="2"/>
</dbReference>
<accession>A0ABU9DQG0</accession>
<keyword evidence="1" id="KW-0805">Transcription regulation</keyword>
<dbReference type="Gene3D" id="1.10.10.60">
    <property type="entry name" value="Homeodomain-like"/>
    <property type="match status" value="2"/>
</dbReference>
<dbReference type="RefSeq" id="WP_341417130.1">
    <property type="nucleotide sequence ID" value="NZ_JBBPCC010000012.1"/>
</dbReference>
<feature type="domain" description="Response regulatory" evidence="7">
    <location>
        <begin position="7"/>
        <end position="130"/>
    </location>
</feature>
<dbReference type="EMBL" id="JBBPCC010000012">
    <property type="protein sequence ID" value="MEK8130003.1"/>
    <property type="molecule type" value="Genomic_DNA"/>
</dbReference>
<dbReference type="InterPro" id="IPR001789">
    <property type="entry name" value="Sig_transdc_resp-reg_receiver"/>
</dbReference>
<protein>
    <submittedName>
        <fullName evidence="8">Helix-turn-helix domain-containing protein</fullName>
    </submittedName>
</protein>
<keyword evidence="3" id="KW-0804">Transcription</keyword>
<evidence type="ECO:0000259" key="6">
    <source>
        <dbReference type="PROSITE" id="PS01124"/>
    </source>
</evidence>
<dbReference type="Pfam" id="PF12833">
    <property type="entry name" value="HTH_18"/>
    <property type="match status" value="1"/>
</dbReference>
<comment type="caution">
    <text evidence="8">The sequence shown here is derived from an EMBL/GenBank/DDBJ whole genome shotgun (WGS) entry which is preliminary data.</text>
</comment>
<evidence type="ECO:0000256" key="2">
    <source>
        <dbReference type="ARBA" id="ARBA00023125"/>
    </source>
</evidence>
<evidence type="ECO:0000256" key="1">
    <source>
        <dbReference type="ARBA" id="ARBA00023015"/>
    </source>
</evidence>
<dbReference type="InterPro" id="IPR018060">
    <property type="entry name" value="HTH_AraC"/>
</dbReference>
<dbReference type="SMART" id="SM00448">
    <property type="entry name" value="REC"/>
    <property type="match status" value="1"/>
</dbReference>
<dbReference type="Gene3D" id="3.40.50.2300">
    <property type="match status" value="1"/>
</dbReference>
<keyword evidence="2" id="KW-0238">DNA-binding</keyword>
<feature type="domain" description="HTH araC/xylS-type" evidence="6">
    <location>
        <begin position="160"/>
        <end position="258"/>
    </location>
</feature>